<evidence type="ECO:0000313" key="3">
    <source>
        <dbReference type="RefSeq" id="XP_033179611.1"/>
    </source>
</evidence>
<dbReference type="PANTHER" id="PTHR34035">
    <property type="entry name" value="TESTIS-EXPRESSED PROTEIN 47"/>
    <property type="match status" value="1"/>
</dbReference>
<reference evidence="3" key="1">
    <citation type="submission" date="2025-08" db="UniProtKB">
        <authorList>
            <consortium name="RefSeq"/>
        </authorList>
    </citation>
    <scope>IDENTIFICATION</scope>
</reference>
<feature type="domain" description="BLUF" evidence="1">
    <location>
        <begin position="29"/>
        <end position="127"/>
    </location>
</feature>
<dbReference type="Pfam" id="PF24787">
    <property type="entry name" value="TEX47"/>
    <property type="match status" value="1"/>
</dbReference>
<accession>A0A6P8M2V8</accession>
<dbReference type="Proteomes" id="UP000515180">
    <property type="component" value="Unplaced"/>
</dbReference>
<dbReference type="GO" id="GO:0071949">
    <property type="term" value="F:FAD binding"/>
    <property type="evidence" value="ECO:0007669"/>
    <property type="project" value="InterPro"/>
</dbReference>
<dbReference type="GeneID" id="112213749"/>
<dbReference type="OrthoDB" id="548795at2759"/>
<organism evidence="2 3">
    <name type="scientific">Bombus impatiens</name>
    <name type="common">Bumblebee</name>
    <dbReference type="NCBI Taxonomy" id="132113"/>
    <lineage>
        <taxon>Eukaryota</taxon>
        <taxon>Metazoa</taxon>
        <taxon>Ecdysozoa</taxon>
        <taxon>Arthropoda</taxon>
        <taxon>Hexapoda</taxon>
        <taxon>Insecta</taxon>
        <taxon>Pterygota</taxon>
        <taxon>Neoptera</taxon>
        <taxon>Endopterygota</taxon>
        <taxon>Hymenoptera</taxon>
        <taxon>Apocrita</taxon>
        <taxon>Aculeata</taxon>
        <taxon>Apoidea</taxon>
        <taxon>Anthophila</taxon>
        <taxon>Apidae</taxon>
        <taxon>Bombus</taxon>
        <taxon>Pyrobombus</taxon>
    </lineage>
</organism>
<evidence type="ECO:0000313" key="2">
    <source>
        <dbReference type="Proteomes" id="UP000515180"/>
    </source>
</evidence>
<name>A0A6P8M2V8_BOMIM</name>
<dbReference type="PANTHER" id="PTHR34035:SF1">
    <property type="entry name" value="TESTIS-EXPRESSED PROTEIN 47"/>
    <property type="match status" value="1"/>
</dbReference>
<dbReference type="InterPro" id="IPR007024">
    <property type="entry name" value="BLUF_domain"/>
</dbReference>
<evidence type="ECO:0000259" key="1">
    <source>
        <dbReference type="PROSITE" id="PS50925"/>
    </source>
</evidence>
<gene>
    <name evidence="3" type="primary">LOC112213749</name>
</gene>
<dbReference type="RefSeq" id="XP_033179611.1">
    <property type="nucleotide sequence ID" value="XM_033323720.1"/>
</dbReference>
<proteinExistence type="predicted"/>
<dbReference type="GO" id="GO:0009882">
    <property type="term" value="F:blue light photoreceptor activity"/>
    <property type="evidence" value="ECO:0007669"/>
    <property type="project" value="InterPro"/>
</dbReference>
<dbReference type="AlphaFoldDB" id="A0A6P8M2V8"/>
<sequence length="249" mass="29174">MKRVTEPVRKSLLDVIRKNLRAAGKVSYITRVVYVGAYIGTDTSIEKKMKSIIQDLQADYMNNSISGLFLIYPDYYVHALEAPEDIIYRHFKVLYNNQTEDCKIGKAIFLPTYHHVHQRFFTGWYHAYIIPPTLIQPLKSYELGDIQQQMLNCFNKVYMLCDHISNTHHDRSVSIQEVIRSLSDKLTRLYPESTLLEYLLNAESPVILTVEEYLNIYSTVPFINLYSEYLQYQKNVSFYGVHEICVGYR</sequence>
<protein>
    <submittedName>
        <fullName evidence="3">Uncharacterized protein LOC112213749</fullName>
    </submittedName>
</protein>
<keyword evidence="2" id="KW-1185">Reference proteome</keyword>
<dbReference type="PROSITE" id="PS50925">
    <property type="entry name" value="BLUF"/>
    <property type="match status" value="1"/>
</dbReference>
<dbReference type="InterPro" id="IPR055308">
    <property type="entry name" value="TEX47-like"/>
</dbReference>